<proteinExistence type="predicted"/>
<dbReference type="EMBL" id="WQLB01000003">
    <property type="protein sequence ID" value="MVN85708.1"/>
    <property type="molecule type" value="Genomic_DNA"/>
</dbReference>
<name>A0A7C9HWQ8_9DEIO</name>
<evidence type="ECO:0000256" key="1">
    <source>
        <dbReference type="ARBA" id="ARBA00022801"/>
    </source>
</evidence>
<dbReference type="InterPro" id="IPR001279">
    <property type="entry name" value="Metallo-B-lactamas"/>
</dbReference>
<comment type="caution">
    <text evidence="3">The sequence shown here is derived from an EMBL/GenBank/DDBJ whole genome shotgun (WGS) entry which is preliminary data.</text>
</comment>
<keyword evidence="1 3" id="KW-0378">Hydrolase</keyword>
<evidence type="ECO:0000313" key="3">
    <source>
        <dbReference type="EMBL" id="MVN85708.1"/>
    </source>
</evidence>
<sequence>MRLQLIRNATLRLTYAGCTLLIDPYLAPRHSLPTIGGHEPNPTSELPVPAEAVLEGVDLTLISHLHPDHFDPLAQQLLPSSMPILCQGVDVEALRRLGFTNVTPLEASWQGLGLLIERTPGTHGSGHVLPLMGEVMGFVLRAAGEPTVYWAGDTILTPAVLETTMRVQPEVIVTHSGGALWDGLPIIMDAEQTVAVCQAAPQATVVATHLEAVDHAATSRRALREAATAAGISPTQLRIPADGESLIFAAPGSPA</sequence>
<evidence type="ECO:0000313" key="4">
    <source>
        <dbReference type="Proteomes" id="UP000483286"/>
    </source>
</evidence>
<reference evidence="3 4" key="1">
    <citation type="submission" date="2019-12" db="EMBL/GenBank/DDBJ databases">
        <title>Deinococcus sp. HMF7620 Genome sequencing and assembly.</title>
        <authorList>
            <person name="Kang H."/>
            <person name="Kim H."/>
            <person name="Joh K."/>
        </authorList>
    </citation>
    <scope>NUCLEOTIDE SEQUENCE [LARGE SCALE GENOMIC DNA]</scope>
    <source>
        <strain evidence="3 4">HMF7620</strain>
    </source>
</reference>
<feature type="domain" description="Metallo-beta-lactamase" evidence="2">
    <location>
        <begin position="20"/>
        <end position="209"/>
    </location>
</feature>
<keyword evidence="4" id="KW-1185">Reference proteome</keyword>
<protein>
    <submittedName>
        <fullName evidence="3">MBL fold metallo-hydrolase</fullName>
    </submittedName>
</protein>
<dbReference type="Proteomes" id="UP000483286">
    <property type="component" value="Unassembled WGS sequence"/>
</dbReference>
<gene>
    <name evidence="3" type="ORF">GO986_02905</name>
</gene>
<dbReference type="AlphaFoldDB" id="A0A7C9HWQ8"/>
<dbReference type="RefSeq" id="WP_157457735.1">
    <property type="nucleotide sequence ID" value="NZ_WQLB01000003.1"/>
</dbReference>
<dbReference type="InterPro" id="IPR050114">
    <property type="entry name" value="UPF0173_UPF0282_UlaG_hydrolase"/>
</dbReference>
<accession>A0A7C9HWQ8</accession>
<dbReference type="Gene3D" id="3.60.15.10">
    <property type="entry name" value="Ribonuclease Z/Hydroxyacylglutathione hydrolase-like"/>
    <property type="match status" value="1"/>
</dbReference>
<evidence type="ECO:0000259" key="2">
    <source>
        <dbReference type="Pfam" id="PF12706"/>
    </source>
</evidence>
<dbReference type="InterPro" id="IPR036866">
    <property type="entry name" value="RibonucZ/Hydroxyglut_hydro"/>
</dbReference>
<dbReference type="SUPFAM" id="SSF56281">
    <property type="entry name" value="Metallo-hydrolase/oxidoreductase"/>
    <property type="match status" value="1"/>
</dbReference>
<organism evidence="3 4">
    <name type="scientific">Deinococcus arboris</name>
    <dbReference type="NCBI Taxonomy" id="2682977"/>
    <lineage>
        <taxon>Bacteria</taxon>
        <taxon>Thermotogati</taxon>
        <taxon>Deinococcota</taxon>
        <taxon>Deinococci</taxon>
        <taxon>Deinococcales</taxon>
        <taxon>Deinococcaceae</taxon>
        <taxon>Deinococcus</taxon>
    </lineage>
</organism>
<dbReference type="Pfam" id="PF12706">
    <property type="entry name" value="Lactamase_B_2"/>
    <property type="match status" value="1"/>
</dbReference>
<dbReference type="PANTHER" id="PTHR43546">
    <property type="entry name" value="UPF0173 METAL-DEPENDENT HYDROLASE MJ1163-RELATED"/>
    <property type="match status" value="1"/>
</dbReference>
<dbReference type="GO" id="GO:0016787">
    <property type="term" value="F:hydrolase activity"/>
    <property type="evidence" value="ECO:0007669"/>
    <property type="project" value="UniProtKB-KW"/>
</dbReference>
<dbReference type="PANTHER" id="PTHR43546:SF9">
    <property type="entry name" value="L-ASCORBATE-6-PHOSPHATE LACTONASE ULAG-RELATED"/>
    <property type="match status" value="1"/>
</dbReference>